<dbReference type="InterPro" id="IPR020449">
    <property type="entry name" value="Tscrpt_reg_AraC-type_HTH"/>
</dbReference>
<protein>
    <submittedName>
        <fullName evidence="5">Helix-turn-helix domain-containing protein</fullName>
    </submittedName>
</protein>
<dbReference type="Proteomes" id="UP000738431">
    <property type="component" value="Chromosome"/>
</dbReference>
<proteinExistence type="predicted"/>
<dbReference type="SMART" id="SM00342">
    <property type="entry name" value="HTH_ARAC"/>
    <property type="match status" value="1"/>
</dbReference>
<evidence type="ECO:0000259" key="4">
    <source>
        <dbReference type="PROSITE" id="PS01124"/>
    </source>
</evidence>
<dbReference type="PROSITE" id="PS00041">
    <property type="entry name" value="HTH_ARAC_FAMILY_1"/>
    <property type="match status" value="1"/>
</dbReference>
<dbReference type="InterPro" id="IPR009057">
    <property type="entry name" value="Homeodomain-like_sf"/>
</dbReference>
<evidence type="ECO:0000313" key="5">
    <source>
        <dbReference type="EMBL" id="WRQ89616.1"/>
    </source>
</evidence>
<dbReference type="SUPFAM" id="SSF46689">
    <property type="entry name" value="Homeodomain-like"/>
    <property type="match status" value="2"/>
</dbReference>
<name>A0ABZ1CDE5_9BACT</name>
<dbReference type="Pfam" id="PF12833">
    <property type="entry name" value="HTH_18"/>
    <property type="match status" value="1"/>
</dbReference>
<sequence>MLETSPFAPEPEHGARVVARLQESSLFLQYQADFEEATGLPLALRAVGITQPLLNNSTRANPFCILLAAHNPSCTACRELQLRFDRESVHEPLMLEGFAGIAEAAAPVRLGDEVIAHLETGQVLLHNPTEKRFLQVLRQAQELGLQVDPAKLKSAYFGTRVLRRKHFESIVRLMNIFAQHLGVVSNQIAVQEHEDEPPAVKRARAFVAEHLDEELNLSRIARASNMSEFYFCKVFKKATGMTFTHFLACQRVERVKQDLLNPHIRVSESAFAHGFQSLSQFNRVFRRIAGESPSSYRERVLRHSA</sequence>
<dbReference type="RefSeq" id="WP_221029699.1">
    <property type="nucleotide sequence ID" value="NZ_CP139781.1"/>
</dbReference>
<dbReference type="InterPro" id="IPR018062">
    <property type="entry name" value="HTH_AraC-typ_CS"/>
</dbReference>
<accession>A0ABZ1CDE5</accession>
<dbReference type="Gene3D" id="1.10.10.60">
    <property type="entry name" value="Homeodomain-like"/>
    <property type="match status" value="2"/>
</dbReference>
<keyword evidence="6" id="KW-1185">Reference proteome</keyword>
<reference evidence="5 6" key="1">
    <citation type="submission" date="2023-12" db="EMBL/GenBank/DDBJ databases">
        <title>Description of an unclassified Opitutus bacterium of Verrucomicrobiota.</title>
        <authorList>
            <person name="Zhang D.-F."/>
        </authorList>
    </citation>
    <scope>NUCLEOTIDE SEQUENCE [LARGE SCALE GENOMIC DNA]</scope>
    <source>
        <strain evidence="5 6">WL0086</strain>
    </source>
</reference>
<dbReference type="PROSITE" id="PS01124">
    <property type="entry name" value="HTH_ARAC_FAMILY_2"/>
    <property type="match status" value="1"/>
</dbReference>
<dbReference type="PRINTS" id="PR00032">
    <property type="entry name" value="HTHARAC"/>
</dbReference>
<feature type="domain" description="HTH araC/xylS-type" evidence="4">
    <location>
        <begin position="201"/>
        <end position="299"/>
    </location>
</feature>
<dbReference type="PANTHER" id="PTHR46796:SF6">
    <property type="entry name" value="ARAC SUBFAMILY"/>
    <property type="match status" value="1"/>
</dbReference>
<dbReference type="InterPro" id="IPR018771">
    <property type="entry name" value="PocR_dom"/>
</dbReference>
<dbReference type="PANTHER" id="PTHR46796">
    <property type="entry name" value="HTH-TYPE TRANSCRIPTIONAL ACTIVATOR RHAS-RELATED"/>
    <property type="match status" value="1"/>
</dbReference>
<gene>
    <name evidence="5" type="ORF">K1X11_009360</name>
</gene>
<keyword evidence="2" id="KW-0238">DNA-binding</keyword>
<dbReference type="InterPro" id="IPR018060">
    <property type="entry name" value="HTH_AraC"/>
</dbReference>
<keyword evidence="1" id="KW-0805">Transcription regulation</keyword>
<dbReference type="Pfam" id="PF10114">
    <property type="entry name" value="PocR"/>
    <property type="match status" value="1"/>
</dbReference>
<evidence type="ECO:0000256" key="1">
    <source>
        <dbReference type="ARBA" id="ARBA00023015"/>
    </source>
</evidence>
<evidence type="ECO:0000256" key="3">
    <source>
        <dbReference type="ARBA" id="ARBA00023163"/>
    </source>
</evidence>
<keyword evidence="3" id="KW-0804">Transcription</keyword>
<dbReference type="InterPro" id="IPR050204">
    <property type="entry name" value="AraC_XylS_family_regulators"/>
</dbReference>
<evidence type="ECO:0000256" key="2">
    <source>
        <dbReference type="ARBA" id="ARBA00023125"/>
    </source>
</evidence>
<organism evidence="5 6">
    <name type="scientific">Actomonas aquatica</name>
    <dbReference type="NCBI Taxonomy" id="2866162"/>
    <lineage>
        <taxon>Bacteria</taxon>
        <taxon>Pseudomonadati</taxon>
        <taxon>Verrucomicrobiota</taxon>
        <taxon>Opitutia</taxon>
        <taxon>Opitutales</taxon>
        <taxon>Opitutaceae</taxon>
        <taxon>Actomonas</taxon>
    </lineage>
</organism>
<dbReference type="EMBL" id="CP139781">
    <property type="protein sequence ID" value="WRQ89616.1"/>
    <property type="molecule type" value="Genomic_DNA"/>
</dbReference>
<evidence type="ECO:0000313" key="6">
    <source>
        <dbReference type="Proteomes" id="UP000738431"/>
    </source>
</evidence>